<dbReference type="SUPFAM" id="SSF47226">
    <property type="entry name" value="Histidine-containing phosphotransfer domain, HPT domain"/>
    <property type="match status" value="1"/>
</dbReference>
<evidence type="ECO:0000256" key="14">
    <source>
        <dbReference type="SAM" id="Phobius"/>
    </source>
</evidence>
<dbReference type="CDD" id="cd16922">
    <property type="entry name" value="HATPase_EvgS-ArcB-TorS-like"/>
    <property type="match status" value="1"/>
</dbReference>
<dbReference type="InterPro" id="IPR036641">
    <property type="entry name" value="HPT_dom_sf"/>
</dbReference>
<dbReference type="GO" id="GO:0005886">
    <property type="term" value="C:plasma membrane"/>
    <property type="evidence" value="ECO:0007669"/>
    <property type="project" value="UniProtKB-SubCell"/>
</dbReference>
<feature type="domain" description="HPt" evidence="17">
    <location>
        <begin position="640"/>
        <end position="737"/>
    </location>
</feature>
<sequence>MMPDLTEAATRNAETMDDGSRWRSEVVEPVCWAALLAAVGSTIVGAVLAQLITVTTWVTLSSAVPLTVALWLTRQGRVRSGALLLVLSIYALITVTAVWTTPVLDVVYLYAIAIFMAGLALGRQAIAALAVVGGVLVVGLLLAEQRGLLPVPDYPGGVTTTVIAALTGLLMAAWAVSRAVAATERARAGWLATTEKLQTVLAELEVRVEQRTAALSKANAKLHDEVQIRNLIHADLLDARNEAEAATEAKARFVANVSHEIRTPLNGILGIGDLLAQADLPEPARRHVETIRNCGTTMVGLVNDVLDFSRLEAEGVELQQLDFGLTNALEGALAPLQVVAARRQLALGLKVDDAIPRWLRGDPNRLSQIVANLAGNAVKFTPEGSVSVEADLDHLDPDGVWVRVRVRDTGVGMSEDAAQRVFEPFVQADSSTTREYGGTGLGLTIAKQLVEQMGGELTLESTLGLGTSFEFTLKFAAPIAPLPGELASPWWTVERVSAPLEVLIVEDNPVNLEVSDAMLARLGHTRVPATTGSDALELLFARRFDVVLMDCQLPGMDGLELTRAVRGRPGPNRETPFIAVTAHDSERQRELTIAAGMHEFVAKPVRFEVLAAALRAVAPGRHSRLDPQTLAELRELEGVKPGLLASMSRQFLEQSERQVQLIEQAGGEALAAVAEAAHALKGSSAAMGARALAGVAALIEADARSGRASGLRVAELRATFEAVRPELSALTNLGSSSD</sequence>
<dbReference type="OrthoDB" id="9816309at2"/>
<evidence type="ECO:0000256" key="7">
    <source>
        <dbReference type="ARBA" id="ARBA00022741"/>
    </source>
</evidence>
<evidence type="ECO:0000256" key="1">
    <source>
        <dbReference type="ARBA" id="ARBA00000085"/>
    </source>
</evidence>
<dbReference type="Pfam" id="PF01627">
    <property type="entry name" value="Hpt"/>
    <property type="match status" value="1"/>
</dbReference>
<comment type="subcellular location">
    <subcellularLocation>
        <location evidence="2">Cell membrane</location>
        <topology evidence="2">Multi-pass membrane protein</topology>
    </subcellularLocation>
</comment>
<dbReference type="Gene3D" id="1.10.287.130">
    <property type="match status" value="1"/>
</dbReference>
<dbReference type="EC" id="2.7.13.3" evidence="3"/>
<dbReference type="PROSITE" id="PS50894">
    <property type="entry name" value="HPT"/>
    <property type="match status" value="1"/>
</dbReference>
<evidence type="ECO:0000256" key="3">
    <source>
        <dbReference type="ARBA" id="ARBA00012438"/>
    </source>
</evidence>
<evidence type="ECO:0000259" key="16">
    <source>
        <dbReference type="PROSITE" id="PS50110"/>
    </source>
</evidence>
<dbReference type="PROSITE" id="PS50109">
    <property type="entry name" value="HIS_KIN"/>
    <property type="match status" value="1"/>
</dbReference>
<dbReference type="InterPro" id="IPR001789">
    <property type="entry name" value="Sig_transdc_resp-reg_receiver"/>
</dbReference>
<comment type="caution">
    <text evidence="18">The sequence shown here is derived from an EMBL/GenBank/DDBJ whole genome shotgun (WGS) entry which is preliminary data.</text>
</comment>
<dbReference type="InterPro" id="IPR036097">
    <property type="entry name" value="HisK_dim/P_sf"/>
</dbReference>
<keyword evidence="18" id="KW-0418">Kinase</keyword>
<dbReference type="InterPro" id="IPR004358">
    <property type="entry name" value="Sig_transdc_His_kin-like_C"/>
</dbReference>
<gene>
    <name evidence="18" type="primary">luxQ_1</name>
    <name evidence="18" type="ORF">ENSA7_16320</name>
</gene>
<evidence type="ECO:0000256" key="12">
    <source>
        <dbReference type="PROSITE-ProRule" id="PRU00110"/>
    </source>
</evidence>
<dbReference type="Pfam" id="PF00512">
    <property type="entry name" value="HisKA"/>
    <property type="match status" value="1"/>
</dbReference>
<feature type="transmembrane region" description="Helical" evidence="14">
    <location>
        <begin position="54"/>
        <end position="73"/>
    </location>
</feature>
<evidence type="ECO:0000256" key="11">
    <source>
        <dbReference type="ARBA" id="ARBA00023136"/>
    </source>
</evidence>
<feature type="modified residue" description="Phosphohistidine" evidence="12">
    <location>
        <position position="678"/>
    </location>
</feature>
<dbReference type="SMART" id="SM00387">
    <property type="entry name" value="HATPase_c"/>
    <property type="match status" value="1"/>
</dbReference>
<dbReference type="PANTHER" id="PTHR45339:SF1">
    <property type="entry name" value="HYBRID SIGNAL TRANSDUCTION HISTIDINE KINASE J"/>
    <property type="match status" value="1"/>
</dbReference>
<dbReference type="FunFam" id="3.30.565.10:FF:000010">
    <property type="entry name" value="Sensor histidine kinase RcsC"/>
    <property type="match status" value="1"/>
</dbReference>
<evidence type="ECO:0000256" key="10">
    <source>
        <dbReference type="ARBA" id="ARBA00023012"/>
    </source>
</evidence>
<dbReference type="InterPro" id="IPR005467">
    <property type="entry name" value="His_kinase_dom"/>
</dbReference>
<name>A0A2S9YU53_9BACT</name>
<dbReference type="Pfam" id="PF00072">
    <property type="entry name" value="Response_reg"/>
    <property type="match status" value="1"/>
</dbReference>
<dbReference type="InterPro" id="IPR008207">
    <property type="entry name" value="Sig_transdc_His_kin_Hpt_dom"/>
</dbReference>
<dbReference type="GO" id="GO:0000155">
    <property type="term" value="F:phosphorelay sensor kinase activity"/>
    <property type="evidence" value="ECO:0007669"/>
    <property type="project" value="InterPro"/>
</dbReference>
<keyword evidence="6 14" id="KW-0812">Transmembrane</keyword>
<dbReference type="SUPFAM" id="SSF55874">
    <property type="entry name" value="ATPase domain of HSP90 chaperone/DNA topoisomerase II/histidine kinase"/>
    <property type="match status" value="1"/>
</dbReference>
<feature type="transmembrane region" description="Helical" evidence="14">
    <location>
        <begin position="30"/>
        <end position="48"/>
    </location>
</feature>
<evidence type="ECO:0000313" key="19">
    <source>
        <dbReference type="Proteomes" id="UP000238823"/>
    </source>
</evidence>
<evidence type="ECO:0000256" key="8">
    <source>
        <dbReference type="ARBA" id="ARBA00022840"/>
    </source>
</evidence>
<organism evidence="18 19">
    <name type="scientific">Enhygromyxa salina</name>
    <dbReference type="NCBI Taxonomy" id="215803"/>
    <lineage>
        <taxon>Bacteria</taxon>
        <taxon>Pseudomonadati</taxon>
        <taxon>Myxococcota</taxon>
        <taxon>Polyangia</taxon>
        <taxon>Nannocystales</taxon>
        <taxon>Nannocystaceae</taxon>
        <taxon>Enhygromyxa</taxon>
    </lineage>
</organism>
<dbReference type="SUPFAM" id="SSF52172">
    <property type="entry name" value="CheY-like"/>
    <property type="match status" value="1"/>
</dbReference>
<feature type="domain" description="Response regulatory" evidence="16">
    <location>
        <begin position="501"/>
        <end position="618"/>
    </location>
</feature>
<dbReference type="InterPro" id="IPR011006">
    <property type="entry name" value="CheY-like_superfamily"/>
</dbReference>
<dbReference type="PANTHER" id="PTHR45339">
    <property type="entry name" value="HYBRID SIGNAL TRANSDUCTION HISTIDINE KINASE J"/>
    <property type="match status" value="1"/>
</dbReference>
<evidence type="ECO:0000256" key="6">
    <source>
        <dbReference type="ARBA" id="ARBA00022692"/>
    </source>
</evidence>
<dbReference type="CDD" id="cd00082">
    <property type="entry name" value="HisKA"/>
    <property type="match status" value="1"/>
</dbReference>
<feature type="domain" description="Histidine kinase" evidence="15">
    <location>
        <begin position="256"/>
        <end position="477"/>
    </location>
</feature>
<dbReference type="Pfam" id="PF02518">
    <property type="entry name" value="HATPase_c"/>
    <property type="match status" value="1"/>
</dbReference>
<keyword evidence="10" id="KW-0902">Two-component regulatory system</keyword>
<dbReference type="InterPro" id="IPR003661">
    <property type="entry name" value="HisK_dim/P_dom"/>
</dbReference>
<dbReference type="PROSITE" id="PS50110">
    <property type="entry name" value="RESPONSE_REGULATORY"/>
    <property type="match status" value="1"/>
</dbReference>
<dbReference type="PRINTS" id="PR00344">
    <property type="entry name" value="BCTRLSENSOR"/>
</dbReference>
<keyword evidence="9 14" id="KW-1133">Transmembrane helix</keyword>
<keyword evidence="7" id="KW-0547">Nucleotide-binding</keyword>
<reference evidence="18 19" key="1">
    <citation type="submission" date="2018-03" db="EMBL/GenBank/DDBJ databases">
        <title>Draft Genome Sequences of the Obligatory Marine Myxobacteria Enhygromyxa salina SWB007.</title>
        <authorList>
            <person name="Poehlein A."/>
            <person name="Moghaddam J.A."/>
            <person name="Harms H."/>
            <person name="Alanjari M."/>
            <person name="Koenig G.M."/>
            <person name="Daniel R."/>
            <person name="Schaeberle T.F."/>
        </authorList>
    </citation>
    <scope>NUCLEOTIDE SEQUENCE [LARGE SCALE GENOMIC DNA]</scope>
    <source>
        <strain evidence="18 19">SWB007</strain>
    </source>
</reference>
<protein>
    <recommendedName>
        <fullName evidence="3">histidine kinase</fullName>
        <ecNumber evidence="3">2.7.13.3</ecNumber>
    </recommendedName>
</protein>
<evidence type="ECO:0000256" key="13">
    <source>
        <dbReference type="PROSITE-ProRule" id="PRU00169"/>
    </source>
</evidence>
<keyword evidence="5 13" id="KW-0597">Phosphoprotein</keyword>
<comment type="catalytic activity">
    <reaction evidence="1">
        <text>ATP + protein L-histidine = ADP + protein N-phospho-L-histidine.</text>
        <dbReference type="EC" id="2.7.13.3"/>
    </reaction>
</comment>
<dbReference type="GO" id="GO:0005524">
    <property type="term" value="F:ATP binding"/>
    <property type="evidence" value="ECO:0007669"/>
    <property type="project" value="UniProtKB-KW"/>
</dbReference>
<keyword evidence="18" id="KW-0808">Transferase</keyword>
<dbReference type="CDD" id="cd17546">
    <property type="entry name" value="REC_hyHK_CKI1_RcsC-like"/>
    <property type="match status" value="1"/>
</dbReference>
<dbReference type="Proteomes" id="UP000238823">
    <property type="component" value="Unassembled WGS sequence"/>
</dbReference>
<dbReference type="Gene3D" id="3.30.565.10">
    <property type="entry name" value="Histidine kinase-like ATPase, C-terminal domain"/>
    <property type="match status" value="1"/>
</dbReference>
<feature type="modified residue" description="4-aspartylphosphate" evidence="13">
    <location>
        <position position="550"/>
    </location>
</feature>
<feature type="transmembrane region" description="Helical" evidence="14">
    <location>
        <begin position="155"/>
        <end position="177"/>
    </location>
</feature>
<evidence type="ECO:0000256" key="5">
    <source>
        <dbReference type="ARBA" id="ARBA00022553"/>
    </source>
</evidence>
<feature type="transmembrane region" description="Helical" evidence="14">
    <location>
        <begin position="126"/>
        <end position="143"/>
    </location>
</feature>
<evidence type="ECO:0000256" key="2">
    <source>
        <dbReference type="ARBA" id="ARBA00004651"/>
    </source>
</evidence>
<dbReference type="InterPro" id="IPR003594">
    <property type="entry name" value="HATPase_dom"/>
</dbReference>
<evidence type="ECO:0000256" key="4">
    <source>
        <dbReference type="ARBA" id="ARBA00022475"/>
    </source>
</evidence>
<evidence type="ECO:0000313" key="18">
    <source>
        <dbReference type="EMBL" id="PRQ08626.1"/>
    </source>
</evidence>
<evidence type="ECO:0000259" key="15">
    <source>
        <dbReference type="PROSITE" id="PS50109"/>
    </source>
</evidence>
<keyword evidence="11 14" id="KW-0472">Membrane</keyword>
<dbReference type="SMART" id="SM00448">
    <property type="entry name" value="REC"/>
    <property type="match status" value="1"/>
</dbReference>
<keyword evidence="4" id="KW-1003">Cell membrane</keyword>
<accession>A0A2S9YU53</accession>
<dbReference type="SUPFAM" id="SSF47384">
    <property type="entry name" value="Homodimeric domain of signal transducing histidine kinase"/>
    <property type="match status" value="1"/>
</dbReference>
<feature type="transmembrane region" description="Helical" evidence="14">
    <location>
        <begin position="80"/>
        <end position="100"/>
    </location>
</feature>
<dbReference type="Gene3D" id="1.20.120.160">
    <property type="entry name" value="HPT domain"/>
    <property type="match status" value="1"/>
</dbReference>
<dbReference type="SMART" id="SM00388">
    <property type="entry name" value="HisKA"/>
    <property type="match status" value="1"/>
</dbReference>
<dbReference type="SMART" id="SM00073">
    <property type="entry name" value="HPT"/>
    <property type="match status" value="1"/>
</dbReference>
<evidence type="ECO:0000256" key="9">
    <source>
        <dbReference type="ARBA" id="ARBA00022989"/>
    </source>
</evidence>
<dbReference type="InterPro" id="IPR036890">
    <property type="entry name" value="HATPase_C_sf"/>
</dbReference>
<proteinExistence type="predicted"/>
<dbReference type="EMBL" id="PVNL01000039">
    <property type="protein sequence ID" value="PRQ08626.1"/>
    <property type="molecule type" value="Genomic_DNA"/>
</dbReference>
<dbReference type="Gene3D" id="3.40.50.2300">
    <property type="match status" value="1"/>
</dbReference>
<dbReference type="AlphaFoldDB" id="A0A2S9YU53"/>
<evidence type="ECO:0000259" key="17">
    <source>
        <dbReference type="PROSITE" id="PS50894"/>
    </source>
</evidence>
<keyword evidence="8" id="KW-0067">ATP-binding</keyword>